<sequence>MPKQIQAYFKTEDEAEGARTSLQAYRTEHLEVGQLDGTLGRDRRLLIPFIPYNTAGSMNTGGAAGAAAASSGYGDRIVPVVSNRSDEGVRRNELDAHTPGLLDATEVFSSEDNDKLQYVLSAKVDDADYEEIVHKLRANHAYVDRFDE</sequence>
<dbReference type="Proteomes" id="UP001580407">
    <property type="component" value="Unassembled WGS sequence"/>
</dbReference>
<comment type="caution">
    <text evidence="1">The sequence shown here is derived from an EMBL/GenBank/DDBJ whole genome shotgun (WGS) entry which is preliminary data.</text>
</comment>
<keyword evidence="2" id="KW-1185">Reference proteome</keyword>
<accession>A0ABV5BCZ0</accession>
<proteinExistence type="predicted"/>
<protein>
    <submittedName>
        <fullName evidence="1">Uncharacterized protein</fullName>
    </submittedName>
</protein>
<evidence type="ECO:0000313" key="1">
    <source>
        <dbReference type="EMBL" id="MFB5683578.1"/>
    </source>
</evidence>
<reference evidence="1 2" key="1">
    <citation type="submission" date="2024-09" db="EMBL/GenBank/DDBJ databases">
        <authorList>
            <person name="Ruan L."/>
        </authorList>
    </citation>
    <scope>NUCLEOTIDE SEQUENCE [LARGE SCALE GENOMIC DNA]</scope>
    <source>
        <strain evidence="1 2">D33</strain>
    </source>
</reference>
<evidence type="ECO:0000313" key="2">
    <source>
        <dbReference type="Proteomes" id="UP001580407"/>
    </source>
</evidence>
<gene>
    <name evidence="1" type="ORF">ACE3NQ_21935</name>
</gene>
<organism evidence="1 2">
    <name type="scientific">Paenibacillus terreus</name>
    <dbReference type="NCBI Taxonomy" id="1387834"/>
    <lineage>
        <taxon>Bacteria</taxon>
        <taxon>Bacillati</taxon>
        <taxon>Bacillota</taxon>
        <taxon>Bacilli</taxon>
        <taxon>Bacillales</taxon>
        <taxon>Paenibacillaceae</taxon>
        <taxon>Paenibacillus</taxon>
    </lineage>
</organism>
<name>A0ABV5BCZ0_9BACL</name>
<dbReference type="RefSeq" id="WP_375527309.1">
    <property type="nucleotide sequence ID" value="NZ_JBHILM010000028.1"/>
</dbReference>
<dbReference type="EMBL" id="JBHILM010000028">
    <property type="protein sequence ID" value="MFB5683578.1"/>
    <property type="molecule type" value="Genomic_DNA"/>
</dbReference>